<dbReference type="RefSeq" id="WP_251835431.1">
    <property type="nucleotide sequence ID" value="NZ_JACSQG010000002.1"/>
</dbReference>
<dbReference type="EMBL" id="JACSQG010000002">
    <property type="protein sequence ID" value="MBD7976645.1"/>
    <property type="molecule type" value="Genomic_DNA"/>
</dbReference>
<keyword evidence="3" id="KW-0479">Metal-binding</keyword>
<dbReference type="InterPro" id="IPR036412">
    <property type="entry name" value="HAD-like_sf"/>
</dbReference>
<gene>
    <name evidence="8" type="primary">gmhB</name>
    <name evidence="8" type="ORF">H9642_05520</name>
</gene>
<dbReference type="Proteomes" id="UP000611945">
    <property type="component" value="Unassembled WGS sequence"/>
</dbReference>
<comment type="caution">
    <text evidence="8">The sequence shown here is derived from an EMBL/GenBank/DDBJ whole genome shotgun (WGS) entry which is preliminary data.</text>
</comment>
<dbReference type="NCBIfam" id="TIGR01662">
    <property type="entry name" value="HAD-SF-IIIA"/>
    <property type="match status" value="1"/>
</dbReference>
<dbReference type="InterPro" id="IPR006549">
    <property type="entry name" value="HAD-SF_hydro_IIIA"/>
</dbReference>
<sequence>MKLIILDRDGVINEDSDAYVKSVAEWIPLPGAIKAIARLCRAGWSVAVATNQSGLARGYFSPATLEAMHAELQRLVAEQGGHIELIEHCPHGPDDACDCRKPLAGMFRRIAAHYQLADLSGVPVVGDSLRDLQAGLTLNAEPYLVKTGKGLHTLEKPLPPGTQVFTDLAAVADHLLDARQ</sequence>
<evidence type="ECO:0000256" key="4">
    <source>
        <dbReference type="ARBA" id="ARBA00022801"/>
    </source>
</evidence>
<comment type="similarity">
    <text evidence="7">Belongs to the gmhB family.</text>
</comment>
<evidence type="ECO:0000313" key="8">
    <source>
        <dbReference type="EMBL" id="MBD7976645.1"/>
    </source>
</evidence>
<evidence type="ECO:0000256" key="7">
    <source>
        <dbReference type="PIRNR" id="PIRNR004682"/>
    </source>
</evidence>
<dbReference type="NCBIfam" id="NF006506">
    <property type="entry name" value="PRK08942.1"/>
    <property type="match status" value="1"/>
</dbReference>
<dbReference type="NCBIfam" id="TIGR01656">
    <property type="entry name" value="Histidinol-ppas"/>
    <property type="match status" value="1"/>
</dbReference>
<dbReference type="EC" id="3.1.3.-" evidence="7"/>
<evidence type="ECO:0000256" key="1">
    <source>
        <dbReference type="ARBA" id="ARBA00004496"/>
    </source>
</evidence>
<comment type="subcellular location">
    <subcellularLocation>
        <location evidence="1 7">Cytoplasm</location>
    </subcellularLocation>
</comment>
<dbReference type="Gene3D" id="3.40.50.1000">
    <property type="entry name" value="HAD superfamily/HAD-like"/>
    <property type="match status" value="1"/>
</dbReference>
<dbReference type="PANTHER" id="PTHR42891">
    <property type="entry name" value="D-GLYCERO-BETA-D-MANNO-HEPTOSE-1,7-BISPHOSPHATE 7-PHOSPHATASE"/>
    <property type="match status" value="1"/>
</dbReference>
<name>A0ABR8TLI9_9PSED</name>
<keyword evidence="5 7" id="KW-0119">Carbohydrate metabolism</keyword>
<dbReference type="PIRSF" id="PIRSF004682">
    <property type="entry name" value="GmhB"/>
    <property type="match status" value="1"/>
</dbReference>
<dbReference type="Pfam" id="PF13242">
    <property type="entry name" value="Hydrolase_like"/>
    <property type="match status" value="1"/>
</dbReference>
<keyword evidence="9" id="KW-1185">Reference proteome</keyword>
<proteinExistence type="inferred from homology"/>
<dbReference type="CDD" id="cd07503">
    <property type="entry name" value="HAD_HisB-N"/>
    <property type="match status" value="1"/>
</dbReference>
<dbReference type="SUPFAM" id="SSF56784">
    <property type="entry name" value="HAD-like"/>
    <property type="match status" value="1"/>
</dbReference>
<evidence type="ECO:0000313" key="9">
    <source>
        <dbReference type="Proteomes" id="UP000611945"/>
    </source>
</evidence>
<dbReference type="InterPro" id="IPR006543">
    <property type="entry name" value="Histidinol-phos"/>
</dbReference>
<evidence type="ECO:0000256" key="3">
    <source>
        <dbReference type="ARBA" id="ARBA00022723"/>
    </source>
</evidence>
<dbReference type="InterPro" id="IPR023214">
    <property type="entry name" value="HAD_sf"/>
</dbReference>
<protein>
    <recommendedName>
        <fullName evidence="6 7">D,D-heptose 1,7-bisphosphate phosphatase</fullName>
        <ecNumber evidence="7">3.1.3.-</ecNumber>
    </recommendedName>
</protein>
<keyword evidence="2 7" id="KW-0963">Cytoplasm</keyword>
<evidence type="ECO:0000256" key="5">
    <source>
        <dbReference type="ARBA" id="ARBA00023277"/>
    </source>
</evidence>
<dbReference type="GO" id="GO:0034200">
    <property type="term" value="F:D-glycero-beta-D-manno-heptose 1,7-bisphosphate 7-phosphatase activity"/>
    <property type="evidence" value="ECO:0007669"/>
    <property type="project" value="UniProtKB-EC"/>
</dbReference>
<evidence type="ECO:0000256" key="2">
    <source>
        <dbReference type="ARBA" id="ARBA00022490"/>
    </source>
</evidence>
<evidence type="ECO:0000256" key="6">
    <source>
        <dbReference type="ARBA" id="ARBA00031828"/>
    </source>
</evidence>
<reference evidence="8 9" key="1">
    <citation type="submission" date="2020-08" db="EMBL/GenBank/DDBJ databases">
        <title>A Genomic Blueprint of the Chicken Gut Microbiome.</title>
        <authorList>
            <person name="Gilroy R."/>
            <person name="Ravi A."/>
            <person name="Getino M."/>
            <person name="Pursley I."/>
            <person name="Horton D.L."/>
            <person name="Alikhan N.-F."/>
            <person name="Baker D."/>
            <person name="Gharbi K."/>
            <person name="Hall N."/>
            <person name="Watson M."/>
            <person name="Adriaenssens E.M."/>
            <person name="Foster-Nyarko E."/>
            <person name="Jarju S."/>
            <person name="Secka A."/>
            <person name="Antonio M."/>
            <person name="Oren A."/>
            <person name="Chaudhuri R."/>
            <person name="La Ragione R.M."/>
            <person name="Hildebrand F."/>
            <person name="Pallen M.J."/>
        </authorList>
    </citation>
    <scope>NUCLEOTIDE SEQUENCE [LARGE SCALE GENOMIC DNA]</scope>
    <source>
        <strain evidence="8 9">Sa2CUA2</strain>
    </source>
</reference>
<accession>A0ABR8TLI9</accession>
<dbReference type="InterPro" id="IPR004446">
    <property type="entry name" value="Heptose_bisP_phosphatase"/>
</dbReference>
<organism evidence="8 9">
    <name type="scientific">Serpens gallinarum</name>
    <dbReference type="NCBI Taxonomy" id="2763075"/>
    <lineage>
        <taxon>Bacteria</taxon>
        <taxon>Pseudomonadati</taxon>
        <taxon>Pseudomonadota</taxon>
        <taxon>Gammaproteobacteria</taxon>
        <taxon>Pseudomonadales</taxon>
        <taxon>Pseudomonadaceae</taxon>
        <taxon>Pseudomonas</taxon>
    </lineage>
</organism>
<dbReference type="PANTHER" id="PTHR42891:SF1">
    <property type="entry name" value="D-GLYCERO-BETA-D-MANNO-HEPTOSE-1,7-BISPHOSPHATE 7-PHOSPHATASE"/>
    <property type="match status" value="1"/>
</dbReference>
<keyword evidence="4 7" id="KW-0378">Hydrolase</keyword>